<dbReference type="Proteomes" id="UP000215539">
    <property type="component" value="Chromosome 1"/>
</dbReference>
<reference evidence="1 2" key="1">
    <citation type="submission" date="2017-06" db="EMBL/GenBank/DDBJ databases">
        <authorList>
            <consortium name="Pathogen Informatics"/>
        </authorList>
    </citation>
    <scope>NUCLEOTIDE SEQUENCE [LARGE SCALE GENOMIC DNA]</scope>
    <source>
        <strain evidence="1 2">NCTC12947</strain>
    </source>
</reference>
<dbReference type="EMBL" id="LT906449">
    <property type="protein sequence ID" value="SNV10811.1"/>
    <property type="molecule type" value="Genomic_DNA"/>
</dbReference>
<name>A0AAX2GY55_9FLAO</name>
<organism evidence="1 2">
    <name type="scientific">Capnocytophaga haemolytica</name>
    <dbReference type="NCBI Taxonomy" id="45243"/>
    <lineage>
        <taxon>Bacteria</taxon>
        <taxon>Pseudomonadati</taxon>
        <taxon>Bacteroidota</taxon>
        <taxon>Flavobacteriia</taxon>
        <taxon>Flavobacteriales</taxon>
        <taxon>Flavobacteriaceae</taxon>
        <taxon>Capnocytophaga</taxon>
    </lineage>
</organism>
<accession>A0AAX2GY55</accession>
<protein>
    <submittedName>
        <fullName evidence="1">Uncharacterized protein</fullName>
    </submittedName>
</protein>
<gene>
    <name evidence="1" type="ORF">SAMEA44541418_01373</name>
</gene>
<evidence type="ECO:0000313" key="1">
    <source>
        <dbReference type="EMBL" id="SNV10811.1"/>
    </source>
</evidence>
<proteinExistence type="predicted"/>
<dbReference type="AlphaFoldDB" id="A0AAX2GY55"/>
<evidence type="ECO:0000313" key="2">
    <source>
        <dbReference type="Proteomes" id="UP000215539"/>
    </source>
</evidence>
<sequence length="43" mass="5153">MIIILVISNLRSLCKITKLVKCSKYFLKKLYLCHGERFKEYSE</sequence>